<dbReference type="Pfam" id="PF14299">
    <property type="entry name" value="PP2"/>
    <property type="match status" value="1"/>
</dbReference>
<accession>A0AAP0C8X3</accession>
<keyword evidence="9" id="KW-1185">Reference proteome</keyword>
<dbReference type="PROSITE" id="PS00108">
    <property type="entry name" value="PROTEIN_KINASE_ST"/>
    <property type="match status" value="1"/>
</dbReference>
<evidence type="ECO:0000256" key="3">
    <source>
        <dbReference type="ARBA" id="ARBA00022741"/>
    </source>
</evidence>
<gene>
    <name evidence="8" type="ORF">SSX86_031453</name>
</gene>
<evidence type="ECO:0000256" key="2">
    <source>
        <dbReference type="ARBA" id="ARBA00022679"/>
    </source>
</evidence>
<evidence type="ECO:0000256" key="4">
    <source>
        <dbReference type="ARBA" id="ARBA00022777"/>
    </source>
</evidence>
<dbReference type="SUPFAM" id="SSF56112">
    <property type="entry name" value="Protein kinase-like (PK-like)"/>
    <property type="match status" value="1"/>
</dbReference>
<keyword evidence="1" id="KW-0723">Serine/threonine-protein kinase</keyword>
<dbReference type="InterPro" id="IPR045272">
    <property type="entry name" value="ANXUR1/2-like"/>
</dbReference>
<keyword evidence="4" id="KW-0418">Kinase</keyword>
<dbReference type="PROSITE" id="PS00107">
    <property type="entry name" value="PROTEIN_KINASE_ATP"/>
    <property type="match status" value="1"/>
</dbReference>
<dbReference type="EMBL" id="JBCNJP010005975">
    <property type="protein sequence ID" value="KAK9049577.1"/>
    <property type="molecule type" value="Genomic_DNA"/>
</dbReference>
<dbReference type="GO" id="GO:0009506">
    <property type="term" value="C:plasmodesma"/>
    <property type="evidence" value="ECO:0007669"/>
    <property type="project" value="TreeGrafter"/>
</dbReference>
<name>A0AAP0C8X3_9ASTR</name>
<dbReference type="InterPro" id="IPR025886">
    <property type="entry name" value="PP2-like"/>
</dbReference>
<organism evidence="8 9">
    <name type="scientific">Deinandra increscens subsp. villosa</name>
    <dbReference type="NCBI Taxonomy" id="3103831"/>
    <lineage>
        <taxon>Eukaryota</taxon>
        <taxon>Viridiplantae</taxon>
        <taxon>Streptophyta</taxon>
        <taxon>Embryophyta</taxon>
        <taxon>Tracheophyta</taxon>
        <taxon>Spermatophyta</taxon>
        <taxon>Magnoliopsida</taxon>
        <taxon>eudicotyledons</taxon>
        <taxon>Gunneridae</taxon>
        <taxon>Pentapetalae</taxon>
        <taxon>asterids</taxon>
        <taxon>campanulids</taxon>
        <taxon>Asterales</taxon>
        <taxon>Asteraceae</taxon>
        <taxon>Asteroideae</taxon>
        <taxon>Heliantheae alliance</taxon>
        <taxon>Madieae</taxon>
        <taxon>Madiinae</taxon>
        <taxon>Deinandra</taxon>
    </lineage>
</organism>
<proteinExistence type="predicted"/>
<evidence type="ECO:0000256" key="6">
    <source>
        <dbReference type="PROSITE-ProRule" id="PRU10141"/>
    </source>
</evidence>
<dbReference type="InterPro" id="IPR008271">
    <property type="entry name" value="Ser/Thr_kinase_AS"/>
</dbReference>
<dbReference type="Gene3D" id="3.30.200.20">
    <property type="entry name" value="Phosphorylase Kinase, domain 1"/>
    <property type="match status" value="1"/>
</dbReference>
<dbReference type="FunFam" id="3.30.200.20:FF:000039">
    <property type="entry name" value="receptor-like protein kinase FERONIA"/>
    <property type="match status" value="1"/>
</dbReference>
<protein>
    <recommendedName>
        <fullName evidence="7">Protein kinase domain-containing protein</fullName>
    </recommendedName>
</protein>
<evidence type="ECO:0000313" key="9">
    <source>
        <dbReference type="Proteomes" id="UP001408789"/>
    </source>
</evidence>
<evidence type="ECO:0000259" key="7">
    <source>
        <dbReference type="PROSITE" id="PS50011"/>
    </source>
</evidence>
<dbReference type="GO" id="GO:0004674">
    <property type="term" value="F:protein serine/threonine kinase activity"/>
    <property type="evidence" value="ECO:0007669"/>
    <property type="project" value="UniProtKB-KW"/>
</dbReference>
<dbReference type="GO" id="GO:0005524">
    <property type="term" value="F:ATP binding"/>
    <property type="evidence" value="ECO:0007669"/>
    <property type="project" value="UniProtKB-UniRule"/>
</dbReference>
<dbReference type="InterPro" id="IPR011009">
    <property type="entry name" value="Kinase-like_dom_sf"/>
</dbReference>
<dbReference type="PANTHER" id="PTHR27003">
    <property type="entry name" value="OS07G0166700 PROTEIN"/>
    <property type="match status" value="1"/>
</dbReference>
<dbReference type="PANTHER" id="PTHR27003:SF338">
    <property type="entry name" value="TYROSINE-PROTEIN KINASE, NON-RECEPTOR JAK_TYK2-RELATED"/>
    <property type="match status" value="1"/>
</dbReference>
<reference evidence="8 9" key="1">
    <citation type="submission" date="2024-04" db="EMBL/GenBank/DDBJ databases">
        <title>The reference genome of an endangered Asteraceae, Deinandra increscens subsp. villosa, native to the Central Coast of California.</title>
        <authorList>
            <person name="Guilliams M."/>
            <person name="Hasenstab-Lehman K."/>
            <person name="Meyer R."/>
            <person name="Mcevoy S."/>
        </authorList>
    </citation>
    <scope>NUCLEOTIDE SEQUENCE [LARGE SCALE GENOMIC DNA]</scope>
    <source>
        <tissue evidence="8">Leaf</tissue>
    </source>
</reference>
<feature type="binding site" evidence="6">
    <location>
        <position position="61"/>
    </location>
    <ligand>
        <name>ATP</name>
        <dbReference type="ChEBI" id="CHEBI:30616"/>
    </ligand>
</feature>
<comment type="caution">
    <text evidence="8">The sequence shown here is derived from an EMBL/GenBank/DDBJ whole genome shotgun (WGS) entry which is preliminary data.</text>
</comment>
<keyword evidence="2" id="KW-0808">Transferase</keyword>
<evidence type="ECO:0000313" key="8">
    <source>
        <dbReference type="EMBL" id="KAK9049577.1"/>
    </source>
</evidence>
<dbReference type="InterPro" id="IPR000719">
    <property type="entry name" value="Prot_kinase_dom"/>
</dbReference>
<keyword evidence="3 6" id="KW-0547">Nucleotide-binding</keyword>
<sequence length="774" mass="89580">MDSFLQTFLQQFEHLKIQLEEITSATNNFDDQNNGIGVGGFGKVYRGEVSHSKGRSMAAIKRLDSRGGQGVPEFLKEITMLSKYKHENLVSLLGFCCEGSEMILVYELASRGSLDRHLNSPHLSWTRRLKICLDIAKGLSYLHDPRETHQRLIHCDMKSGNILLDDQWNAKVSDFGLSIMGSANEQQSLIVTLAAGTRGYCDPQYAMTHTLTKESDVYSFGVVLFEVLTGRLCCTYKINGDVEKKFVPKWIESYKQKNLNDIVFKNPTIPPLDGSALKIFSDIAYRCLEVDREHRPRMATVVEELENALKRQELISSLITYYEEMVKSAEPPLNYRSHDELKQILSKGFLLNNGKTWFSVNKKGEHCEMISFADCVDKYDRYIDSHYFGYYHDRVRKRSKYQSEYNNSRFVGGTYYFQNGSGAVKTRVEAQFLSPGITYTVNLVFKYMLPMKKARKDHQYIKLDYSLNDRYYENNLAYFACERKDGWWMCELCHFTSDQRKVGFSFQFHKHDDDEEFIEAEGIEFWPLEKVDDQRQPILDTDANWEENLPSDYEDMMKWSTNSMQWTTEKEAYSLLRKGFLIDDDGKKWFSLDKNGKKCHMLSAVNVSFPVKVLPSPKARFGEVVQCGYRRTLYMSTNIESTLVISAQTTYASYLVYKLLPQSIMKAPYIVRDRNKDYLNSEDARFWHIYLTSPQTPVLEPKADQNTHNPPNRLKITSLPRERHDGWMEVQIWKFQTDTTNAPVPMNLELESCGTKSLNSLGGLIIEGIEFRPV</sequence>
<dbReference type="AlphaFoldDB" id="A0AAP0C8X3"/>
<dbReference type="InterPro" id="IPR017441">
    <property type="entry name" value="Protein_kinase_ATP_BS"/>
</dbReference>
<keyword evidence="5 6" id="KW-0067">ATP-binding</keyword>
<dbReference type="Proteomes" id="UP001408789">
    <property type="component" value="Unassembled WGS sequence"/>
</dbReference>
<dbReference type="GO" id="GO:0004714">
    <property type="term" value="F:transmembrane receptor protein tyrosine kinase activity"/>
    <property type="evidence" value="ECO:0007669"/>
    <property type="project" value="InterPro"/>
</dbReference>
<dbReference type="PROSITE" id="PS50011">
    <property type="entry name" value="PROTEIN_KINASE_DOM"/>
    <property type="match status" value="1"/>
</dbReference>
<evidence type="ECO:0000256" key="5">
    <source>
        <dbReference type="ARBA" id="ARBA00022840"/>
    </source>
</evidence>
<dbReference type="Pfam" id="PF07714">
    <property type="entry name" value="PK_Tyr_Ser-Thr"/>
    <property type="match status" value="1"/>
</dbReference>
<dbReference type="SMART" id="SM00220">
    <property type="entry name" value="S_TKc"/>
    <property type="match status" value="1"/>
</dbReference>
<dbReference type="GO" id="GO:0005886">
    <property type="term" value="C:plasma membrane"/>
    <property type="evidence" value="ECO:0007669"/>
    <property type="project" value="TreeGrafter"/>
</dbReference>
<evidence type="ECO:0000256" key="1">
    <source>
        <dbReference type="ARBA" id="ARBA00022527"/>
    </source>
</evidence>
<feature type="domain" description="Protein kinase" evidence="7">
    <location>
        <begin position="30"/>
        <end position="309"/>
    </location>
</feature>
<dbReference type="InterPro" id="IPR001245">
    <property type="entry name" value="Ser-Thr/Tyr_kinase_cat_dom"/>
</dbReference>
<dbReference type="Gene3D" id="1.10.510.10">
    <property type="entry name" value="Transferase(Phosphotransferase) domain 1"/>
    <property type="match status" value="1"/>
</dbReference>